<reference evidence="2" key="1">
    <citation type="submission" date="2017-01" db="EMBL/GenBank/DDBJ databases">
        <authorList>
            <person name="Varghese N."/>
            <person name="Submissions S."/>
        </authorList>
    </citation>
    <scope>NUCLEOTIDE SEQUENCE [LARGE SCALE GENOMIC DNA]</scope>
    <source>
        <strain evidence="2">DSM 21054</strain>
    </source>
</reference>
<dbReference type="AlphaFoldDB" id="A0A1N7PBZ7"/>
<name>A0A1N7PBZ7_9BACT</name>
<keyword evidence="2" id="KW-1185">Reference proteome</keyword>
<dbReference type="Proteomes" id="UP000186917">
    <property type="component" value="Unassembled WGS sequence"/>
</dbReference>
<accession>A0A1N7PBZ7</accession>
<gene>
    <name evidence="1" type="ORF">SAMN05421788_103359</name>
</gene>
<proteinExistence type="predicted"/>
<evidence type="ECO:0000313" key="1">
    <source>
        <dbReference type="EMBL" id="SIT08068.1"/>
    </source>
</evidence>
<dbReference type="STRING" id="477680.SAMN05421788_103359"/>
<organism evidence="1 2">
    <name type="scientific">Filimonas lacunae</name>
    <dbReference type="NCBI Taxonomy" id="477680"/>
    <lineage>
        <taxon>Bacteria</taxon>
        <taxon>Pseudomonadati</taxon>
        <taxon>Bacteroidota</taxon>
        <taxon>Chitinophagia</taxon>
        <taxon>Chitinophagales</taxon>
        <taxon>Chitinophagaceae</taxon>
        <taxon>Filimonas</taxon>
    </lineage>
</organism>
<dbReference type="EMBL" id="FTOR01000003">
    <property type="protein sequence ID" value="SIT08068.1"/>
    <property type="molecule type" value="Genomic_DNA"/>
</dbReference>
<sequence length="47" mass="5316">MSTVHPRYVMSDSISLQPCSSLNEHYAKNNPHFSNPLTICVNDSHRS</sequence>
<protein>
    <submittedName>
        <fullName evidence="1">Uncharacterized protein</fullName>
    </submittedName>
</protein>
<evidence type="ECO:0000313" key="2">
    <source>
        <dbReference type="Proteomes" id="UP000186917"/>
    </source>
</evidence>